<evidence type="ECO:0000259" key="4">
    <source>
        <dbReference type="Pfam" id="PF00291"/>
    </source>
</evidence>
<dbReference type="Proteomes" id="UP000595046">
    <property type="component" value="Chromosome"/>
</dbReference>
<dbReference type="GO" id="GO:0003941">
    <property type="term" value="F:L-serine ammonia-lyase activity"/>
    <property type="evidence" value="ECO:0007669"/>
    <property type="project" value="TreeGrafter"/>
</dbReference>
<dbReference type="PROSITE" id="PS00165">
    <property type="entry name" value="DEHYDRATASE_SER_THR"/>
    <property type="match status" value="1"/>
</dbReference>
<evidence type="ECO:0000256" key="2">
    <source>
        <dbReference type="ARBA" id="ARBA00022898"/>
    </source>
</evidence>
<proteinExistence type="predicted"/>
<evidence type="ECO:0000313" key="6">
    <source>
        <dbReference type="Proteomes" id="UP000595046"/>
    </source>
</evidence>
<dbReference type="InterPro" id="IPR050147">
    <property type="entry name" value="Ser/Thr_Dehydratase"/>
</dbReference>
<dbReference type="InterPro" id="IPR000634">
    <property type="entry name" value="Ser/Thr_deHydtase_PyrdxlP-BS"/>
</dbReference>
<gene>
    <name evidence="5" type="ORF">G4Z16_14320</name>
</gene>
<dbReference type="GO" id="GO:0006567">
    <property type="term" value="P:L-threonine catabolic process"/>
    <property type="evidence" value="ECO:0007669"/>
    <property type="project" value="TreeGrafter"/>
</dbReference>
<dbReference type="Pfam" id="PF00291">
    <property type="entry name" value="PALP"/>
    <property type="match status" value="1"/>
</dbReference>
<dbReference type="PANTHER" id="PTHR48078:SF6">
    <property type="entry name" value="L-THREONINE DEHYDRATASE CATABOLIC TDCB"/>
    <property type="match status" value="1"/>
</dbReference>
<dbReference type="InterPro" id="IPR001926">
    <property type="entry name" value="TrpB-like_PALP"/>
</dbReference>
<dbReference type="NCBIfam" id="NF006050">
    <property type="entry name" value="PRK08197.1"/>
    <property type="match status" value="1"/>
</dbReference>
<dbReference type="GO" id="GO:0009097">
    <property type="term" value="P:isoleucine biosynthetic process"/>
    <property type="evidence" value="ECO:0007669"/>
    <property type="project" value="TreeGrafter"/>
</dbReference>
<dbReference type="GO" id="GO:0030170">
    <property type="term" value="F:pyridoxal phosphate binding"/>
    <property type="evidence" value="ECO:0007669"/>
    <property type="project" value="InterPro"/>
</dbReference>
<dbReference type="GO" id="GO:0004794">
    <property type="term" value="F:threonine deaminase activity"/>
    <property type="evidence" value="ECO:0007669"/>
    <property type="project" value="TreeGrafter"/>
</dbReference>
<dbReference type="EC" id="4.2.3.1" evidence="5"/>
<dbReference type="PANTHER" id="PTHR48078">
    <property type="entry name" value="THREONINE DEHYDRATASE, MITOCHONDRIAL-RELATED"/>
    <property type="match status" value="1"/>
</dbReference>
<organism evidence="5 6">
    <name type="scientific">Streptomyces bathyalis</name>
    <dbReference type="NCBI Taxonomy" id="2710756"/>
    <lineage>
        <taxon>Bacteria</taxon>
        <taxon>Bacillati</taxon>
        <taxon>Actinomycetota</taxon>
        <taxon>Actinomycetes</taxon>
        <taxon>Kitasatosporales</taxon>
        <taxon>Streptomycetaceae</taxon>
        <taxon>Streptomyces</taxon>
    </lineage>
</organism>
<protein>
    <submittedName>
        <fullName evidence="5">Threonine synthase</fullName>
        <ecNumber evidence="5">4.2.3.1</ecNumber>
    </submittedName>
</protein>
<comment type="cofactor">
    <cofactor evidence="1">
        <name>pyridoxal 5'-phosphate</name>
        <dbReference type="ChEBI" id="CHEBI:597326"/>
    </cofactor>
</comment>
<dbReference type="Gene3D" id="3.40.50.1100">
    <property type="match status" value="2"/>
</dbReference>
<dbReference type="CDD" id="cd01563">
    <property type="entry name" value="Thr-synth_1"/>
    <property type="match status" value="1"/>
</dbReference>
<evidence type="ECO:0000256" key="1">
    <source>
        <dbReference type="ARBA" id="ARBA00001933"/>
    </source>
</evidence>
<dbReference type="AlphaFoldDB" id="A0A7T1T6M7"/>
<name>A0A7T1T6M7_9ACTN</name>
<dbReference type="SUPFAM" id="SSF53686">
    <property type="entry name" value="Tryptophan synthase beta subunit-like PLP-dependent enzymes"/>
    <property type="match status" value="1"/>
</dbReference>
<sequence>MPTAHFSALSHLECSRTGTTFDADVVQGTSDVGAPLLARYDLGRVAATVTREQIASRAPDLWRYRELLPVRGERHVCSLGEGMTPLLRLPRYGAQLGVPGLLMKDEGLIPTGSFKARGAAVGVSRAAELGARGVAMPTNGNAGAAWSVYAARAGLGSLIAMPVDAPEITRTECVVAGAELSLVDGLIGDAGKLVAAAVAERDGFQEVSTLKEPYRLEGKKTMGYEIAEQLGWRTPDVILYPTGGGVGIIGIHKALLEMRELGWLEGELPRLVAVQAEGCAPIVEAYERGESESRPVKDAHTVAFGITVPKALGDFLVLDAVRQTDGTAISVTDEELLAAQGELARAEGAFVCPEGAACFAAVHRLRDSGWLRGDERVVVLNTGSGLKYPETVPVDVPTLPVDGRIPSAP</sequence>
<keyword evidence="6" id="KW-1185">Reference proteome</keyword>
<feature type="domain" description="Tryptophan synthase beta chain-like PALP" evidence="4">
    <location>
        <begin position="78"/>
        <end position="383"/>
    </location>
</feature>
<dbReference type="RefSeq" id="WP_197351157.1">
    <property type="nucleotide sequence ID" value="NZ_CP048882.1"/>
</dbReference>
<dbReference type="InterPro" id="IPR036052">
    <property type="entry name" value="TrpB-like_PALP_sf"/>
</dbReference>
<dbReference type="EMBL" id="CP048882">
    <property type="protein sequence ID" value="QPP07367.1"/>
    <property type="molecule type" value="Genomic_DNA"/>
</dbReference>
<keyword evidence="3 5" id="KW-0456">Lyase</keyword>
<dbReference type="GO" id="GO:0004795">
    <property type="term" value="F:threonine synthase activity"/>
    <property type="evidence" value="ECO:0007669"/>
    <property type="project" value="UniProtKB-EC"/>
</dbReference>
<accession>A0A7T1T6M7</accession>
<reference evidence="6" key="1">
    <citation type="submission" date="2020-02" db="EMBL/GenBank/DDBJ databases">
        <title>Streptomyces sp. ASO4wet.</title>
        <authorList>
            <person name="Risdian C."/>
            <person name="Landwehr W."/>
            <person name="Schupp P."/>
            <person name="Wink J."/>
        </authorList>
    </citation>
    <scope>NUCLEOTIDE SEQUENCE [LARGE SCALE GENOMIC DNA]</scope>
    <source>
        <strain evidence="6">ASO4wet</strain>
    </source>
</reference>
<evidence type="ECO:0000256" key="3">
    <source>
        <dbReference type="ARBA" id="ARBA00023239"/>
    </source>
</evidence>
<dbReference type="GO" id="GO:0006565">
    <property type="term" value="P:L-serine catabolic process"/>
    <property type="evidence" value="ECO:0007669"/>
    <property type="project" value="TreeGrafter"/>
</dbReference>
<dbReference type="KEGG" id="sbat:G4Z16_14320"/>
<keyword evidence="2" id="KW-0663">Pyridoxal phosphate</keyword>
<evidence type="ECO:0000313" key="5">
    <source>
        <dbReference type="EMBL" id="QPP07367.1"/>
    </source>
</evidence>